<proteinExistence type="predicted"/>
<dbReference type="AlphaFoldDB" id="A0A0V0T2R5"/>
<keyword evidence="2" id="KW-1185">Reference proteome</keyword>
<evidence type="ECO:0000313" key="1">
    <source>
        <dbReference type="EMBL" id="KRX33291.1"/>
    </source>
</evidence>
<organism evidence="1 2">
    <name type="scientific">Trichinella murrelli</name>
    <dbReference type="NCBI Taxonomy" id="144512"/>
    <lineage>
        <taxon>Eukaryota</taxon>
        <taxon>Metazoa</taxon>
        <taxon>Ecdysozoa</taxon>
        <taxon>Nematoda</taxon>
        <taxon>Enoplea</taxon>
        <taxon>Dorylaimia</taxon>
        <taxon>Trichinellida</taxon>
        <taxon>Trichinellidae</taxon>
        <taxon>Trichinella</taxon>
    </lineage>
</organism>
<protein>
    <submittedName>
        <fullName evidence="1">Uncharacterized protein</fullName>
    </submittedName>
</protein>
<dbReference type="EMBL" id="JYDJ01000846">
    <property type="protein sequence ID" value="KRX33291.1"/>
    <property type="molecule type" value="Genomic_DNA"/>
</dbReference>
<comment type="caution">
    <text evidence="1">The sequence shown here is derived from an EMBL/GenBank/DDBJ whole genome shotgun (WGS) entry which is preliminary data.</text>
</comment>
<name>A0A0V0T2R5_9BILA</name>
<sequence>MVGKGCEVSDFDVESNVPDKQVEREKLPVKCAAFPFGICELPTEQGKRLPVVVDQLFQHSTDGGTGCIHCNCCHCGWNNIVAFPNASSRLHFWAAEGAQQWLELAIPMNYEVLLGSQSGRYRPLGVDGTLQGVDKGLGVEWGSIQT</sequence>
<accession>A0A0V0T2R5</accession>
<evidence type="ECO:0000313" key="2">
    <source>
        <dbReference type="Proteomes" id="UP000055048"/>
    </source>
</evidence>
<reference evidence="1 2" key="1">
    <citation type="submission" date="2015-01" db="EMBL/GenBank/DDBJ databases">
        <title>Evolution of Trichinella species and genotypes.</title>
        <authorList>
            <person name="Korhonen P.K."/>
            <person name="Edoardo P."/>
            <person name="Giuseppe L.R."/>
            <person name="Gasser R.B."/>
        </authorList>
    </citation>
    <scope>NUCLEOTIDE SEQUENCE [LARGE SCALE GENOMIC DNA]</scope>
    <source>
        <strain evidence="1">ISS417</strain>
    </source>
</reference>
<gene>
    <name evidence="1" type="ORF">T05_14659</name>
</gene>
<dbReference type="Proteomes" id="UP000055048">
    <property type="component" value="Unassembled WGS sequence"/>
</dbReference>